<proteinExistence type="predicted"/>
<name>A0ABW3CHM1_9ACTN</name>
<keyword evidence="2" id="KW-1133">Transmembrane helix</keyword>
<evidence type="ECO:0000256" key="2">
    <source>
        <dbReference type="SAM" id="Phobius"/>
    </source>
</evidence>
<evidence type="ECO:0000256" key="1">
    <source>
        <dbReference type="SAM" id="MobiDB-lite"/>
    </source>
</evidence>
<gene>
    <name evidence="3" type="ORF">ACFQ07_17510</name>
</gene>
<accession>A0ABW3CHM1</accession>
<feature type="non-terminal residue" evidence="3">
    <location>
        <position position="214"/>
    </location>
</feature>
<dbReference type="Proteomes" id="UP001597083">
    <property type="component" value="Unassembled WGS sequence"/>
</dbReference>
<feature type="compositionally biased region" description="Basic and acidic residues" evidence="1">
    <location>
        <begin position="7"/>
        <end position="24"/>
    </location>
</feature>
<comment type="caution">
    <text evidence="3">The sequence shown here is derived from an EMBL/GenBank/DDBJ whole genome shotgun (WGS) entry which is preliminary data.</text>
</comment>
<feature type="region of interest" description="Disordered" evidence="1">
    <location>
        <begin position="1"/>
        <end position="28"/>
    </location>
</feature>
<sequence length="214" mass="23481">MAGHPAGRADARPGRDLPANDRRAGGTPPAVRLARIRQLTVPVVRIIGFNVKSMHSLVLWVLRRRSGVPPGAVEASYAREELFMMSLWQFAMVVEAVGVDILLRGLGAPEWLRIPLLVIGVYGVIFGIGVLAASATRPHVITDDELRIRYGPFFDLRIPRDRITSVRPARNRDEKGLIMVADGTLAAAVTAQTNLIVELDEPITVIRPMGRRAE</sequence>
<evidence type="ECO:0000313" key="3">
    <source>
        <dbReference type="EMBL" id="MFD0854039.1"/>
    </source>
</evidence>
<organism evidence="3 4">
    <name type="scientific">Actinomadura adrarensis</name>
    <dbReference type="NCBI Taxonomy" id="1819600"/>
    <lineage>
        <taxon>Bacteria</taxon>
        <taxon>Bacillati</taxon>
        <taxon>Actinomycetota</taxon>
        <taxon>Actinomycetes</taxon>
        <taxon>Streptosporangiales</taxon>
        <taxon>Thermomonosporaceae</taxon>
        <taxon>Actinomadura</taxon>
    </lineage>
</organism>
<keyword evidence="4" id="KW-1185">Reference proteome</keyword>
<keyword evidence="2" id="KW-0812">Transmembrane</keyword>
<protein>
    <submittedName>
        <fullName evidence="3">Uncharacterized protein</fullName>
    </submittedName>
</protein>
<dbReference type="EMBL" id="JBHTIR010002645">
    <property type="protein sequence ID" value="MFD0854039.1"/>
    <property type="molecule type" value="Genomic_DNA"/>
</dbReference>
<feature type="transmembrane region" description="Helical" evidence="2">
    <location>
        <begin position="115"/>
        <end position="135"/>
    </location>
</feature>
<reference evidence="4" key="1">
    <citation type="journal article" date="2019" name="Int. J. Syst. Evol. Microbiol.">
        <title>The Global Catalogue of Microorganisms (GCM) 10K type strain sequencing project: providing services to taxonomists for standard genome sequencing and annotation.</title>
        <authorList>
            <consortium name="The Broad Institute Genomics Platform"/>
            <consortium name="The Broad Institute Genome Sequencing Center for Infectious Disease"/>
            <person name="Wu L."/>
            <person name="Ma J."/>
        </authorList>
    </citation>
    <scope>NUCLEOTIDE SEQUENCE [LARGE SCALE GENOMIC DNA]</scope>
    <source>
        <strain evidence="4">JCM 31696</strain>
    </source>
</reference>
<evidence type="ECO:0000313" key="4">
    <source>
        <dbReference type="Proteomes" id="UP001597083"/>
    </source>
</evidence>
<keyword evidence="2" id="KW-0472">Membrane</keyword>